<reference evidence="1 2" key="1">
    <citation type="journal article" date="2008" name="Nature">
        <title>The genome of Laccaria bicolor provides insights into mycorrhizal symbiosis.</title>
        <authorList>
            <person name="Martin F."/>
            <person name="Aerts A."/>
            <person name="Ahren D."/>
            <person name="Brun A."/>
            <person name="Danchin E.G.J."/>
            <person name="Duchaussoy F."/>
            <person name="Gibon J."/>
            <person name="Kohler A."/>
            <person name="Lindquist E."/>
            <person name="Pereda V."/>
            <person name="Salamov A."/>
            <person name="Shapiro H.J."/>
            <person name="Wuyts J."/>
            <person name="Blaudez D."/>
            <person name="Buee M."/>
            <person name="Brokstein P."/>
            <person name="Canbaeck B."/>
            <person name="Cohen D."/>
            <person name="Courty P.E."/>
            <person name="Coutinho P.M."/>
            <person name="Delaruelle C."/>
            <person name="Detter J.C."/>
            <person name="Deveau A."/>
            <person name="DiFazio S."/>
            <person name="Duplessis S."/>
            <person name="Fraissinet-Tachet L."/>
            <person name="Lucic E."/>
            <person name="Frey-Klett P."/>
            <person name="Fourrey C."/>
            <person name="Feussner I."/>
            <person name="Gay G."/>
            <person name="Grimwood J."/>
            <person name="Hoegger P.J."/>
            <person name="Jain P."/>
            <person name="Kilaru S."/>
            <person name="Labbe J."/>
            <person name="Lin Y.C."/>
            <person name="Legue V."/>
            <person name="Le Tacon F."/>
            <person name="Marmeisse R."/>
            <person name="Melayah D."/>
            <person name="Montanini B."/>
            <person name="Muratet M."/>
            <person name="Nehls U."/>
            <person name="Niculita-Hirzel H."/>
            <person name="Oudot-Le Secq M.P."/>
            <person name="Peter M."/>
            <person name="Quesneville H."/>
            <person name="Rajashekar B."/>
            <person name="Reich M."/>
            <person name="Rouhier N."/>
            <person name="Schmutz J."/>
            <person name="Yin T."/>
            <person name="Chalot M."/>
            <person name="Henrissat B."/>
            <person name="Kuees U."/>
            <person name="Lucas S."/>
            <person name="Van de Peer Y."/>
            <person name="Podila G.K."/>
            <person name="Polle A."/>
            <person name="Pukkila P.J."/>
            <person name="Richardson P.M."/>
            <person name="Rouze P."/>
            <person name="Sanders I.R."/>
            <person name="Stajich J.E."/>
            <person name="Tunlid A."/>
            <person name="Tuskan G."/>
            <person name="Grigoriev I.V."/>
        </authorList>
    </citation>
    <scope>NUCLEOTIDE SEQUENCE [LARGE SCALE GENOMIC DNA]</scope>
    <source>
        <strain evidence="2">S238N-H82 / ATCC MYA-4686</strain>
    </source>
</reference>
<dbReference type="OrthoDB" id="3097897at2759"/>
<dbReference type="GeneID" id="6077246"/>
<proteinExistence type="predicted"/>
<protein>
    <submittedName>
        <fullName evidence="1">Predicted protein</fullName>
    </submittedName>
</protein>
<dbReference type="InParanoid" id="B0DC24"/>
<sequence>MFLTSTFLLLKPPVASSLIFTSIVAFLLAGDVLFKALLYIGVDPQSEHETAPKFLKVFIIHGRKFGGHLMDLVRHLLGIQHVLLDCIGRLGRTLCGLEDELEIDTDLESQTDVNTPPSYDRIGAKW</sequence>
<organism evidence="2">
    <name type="scientific">Laccaria bicolor (strain S238N-H82 / ATCC MYA-4686)</name>
    <name type="common">Bicoloured deceiver</name>
    <name type="synonym">Laccaria laccata var. bicolor</name>
    <dbReference type="NCBI Taxonomy" id="486041"/>
    <lineage>
        <taxon>Eukaryota</taxon>
        <taxon>Fungi</taxon>
        <taxon>Dikarya</taxon>
        <taxon>Basidiomycota</taxon>
        <taxon>Agaricomycotina</taxon>
        <taxon>Agaricomycetes</taxon>
        <taxon>Agaricomycetidae</taxon>
        <taxon>Agaricales</taxon>
        <taxon>Agaricineae</taxon>
        <taxon>Hydnangiaceae</taxon>
        <taxon>Laccaria</taxon>
    </lineage>
</organism>
<evidence type="ECO:0000313" key="1">
    <source>
        <dbReference type="EMBL" id="EDR07660.1"/>
    </source>
</evidence>
<name>B0DC24_LACBS</name>
<dbReference type="RefSeq" id="XP_001881449.1">
    <property type="nucleotide sequence ID" value="XM_001881414.1"/>
</dbReference>
<dbReference type="EMBL" id="DS547103">
    <property type="protein sequence ID" value="EDR07660.1"/>
    <property type="molecule type" value="Genomic_DNA"/>
</dbReference>
<gene>
    <name evidence="1" type="ORF">LACBIDRAFT_327540</name>
</gene>
<evidence type="ECO:0000313" key="2">
    <source>
        <dbReference type="Proteomes" id="UP000001194"/>
    </source>
</evidence>
<dbReference type="Proteomes" id="UP000001194">
    <property type="component" value="Unassembled WGS sequence"/>
</dbReference>
<dbReference type="AlphaFoldDB" id="B0DC24"/>
<accession>B0DC24</accession>
<dbReference type="KEGG" id="lbc:LACBIDRAFT_327540"/>
<keyword evidence="2" id="KW-1185">Reference proteome</keyword>
<dbReference type="HOGENOM" id="CLU_128857_0_0_1"/>